<dbReference type="Gene3D" id="2.20.25.110">
    <property type="entry name" value="S-adenosyl-L-methionine-dependent methyltransferases"/>
    <property type="match status" value="1"/>
</dbReference>
<dbReference type="CDD" id="cd02440">
    <property type="entry name" value="AdoMet_MTases"/>
    <property type="match status" value="1"/>
</dbReference>
<dbReference type="InterPro" id="IPR041698">
    <property type="entry name" value="Methyltransf_25"/>
</dbReference>
<accession>A0A926NQP0</accession>
<feature type="domain" description="Methyltransferase" evidence="1">
    <location>
        <begin position="40"/>
        <end position="135"/>
    </location>
</feature>
<dbReference type="InterPro" id="IPR029063">
    <property type="entry name" value="SAM-dependent_MTases_sf"/>
</dbReference>
<dbReference type="RefSeq" id="WP_191160082.1">
    <property type="nucleotide sequence ID" value="NZ_JACXAI010000026.1"/>
</dbReference>
<keyword evidence="2" id="KW-0489">Methyltransferase</keyword>
<reference evidence="2" key="1">
    <citation type="submission" date="2020-09" db="EMBL/GenBank/DDBJ databases">
        <title>A novel bacterium of genus Bacillus, isolated from South China Sea.</title>
        <authorList>
            <person name="Huang H."/>
            <person name="Mo K."/>
            <person name="Hu Y."/>
        </authorList>
    </citation>
    <scope>NUCLEOTIDE SEQUENCE</scope>
    <source>
        <strain evidence="2">IB182487</strain>
    </source>
</reference>
<evidence type="ECO:0000313" key="2">
    <source>
        <dbReference type="EMBL" id="MBD1382161.1"/>
    </source>
</evidence>
<dbReference type="AlphaFoldDB" id="A0A926NQP0"/>
<dbReference type="GO" id="GO:0032259">
    <property type="term" value="P:methylation"/>
    <property type="evidence" value="ECO:0007669"/>
    <property type="project" value="UniProtKB-KW"/>
</dbReference>
<dbReference type="SUPFAM" id="SSF53335">
    <property type="entry name" value="S-adenosyl-L-methionine-dependent methyltransferases"/>
    <property type="match status" value="1"/>
</dbReference>
<sequence length="251" mass="29046">MFHSYSELATEVYDLDKPLGHTFGDIEYYKKRLKSVSGHVLEPGTGSGRVLIPLLEAGFKVEGLDHSVHMLQSCRGRCEERGIKPTLYQMEMHHFKLPKKYEAIILPAGTFLLIEDRKESIQALKNFYDHLETGGKLILDLYLQNELSPNTVTTKSWNTKAGELITLETKMVEVDFLNQYSVSFLKYEKWKQGELMKSELQRLPQRWYGIKEFKLILERIGFSGITLSADYQYEKEPSHHDQTFTFEAIKG</sequence>
<protein>
    <submittedName>
        <fullName evidence="2">Class I SAM-dependent methyltransferase</fullName>
    </submittedName>
</protein>
<dbReference type="Proteomes" id="UP000626844">
    <property type="component" value="Unassembled WGS sequence"/>
</dbReference>
<dbReference type="Gene3D" id="3.40.50.150">
    <property type="entry name" value="Vaccinia Virus protein VP39"/>
    <property type="match status" value="1"/>
</dbReference>
<evidence type="ECO:0000313" key="3">
    <source>
        <dbReference type="Proteomes" id="UP000626844"/>
    </source>
</evidence>
<name>A0A926NQP0_9BACI</name>
<comment type="caution">
    <text evidence="2">The sequence shown here is derived from an EMBL/GenBank/DDBJ whole genome shotgun (WGS) entry which is preliminary data.</text>
</comment>
<keyword evidence="3" id="KW-1185">Reference proteome</keyword>
<organism evidence="2 3">
    <name type="scientific">Metabacillus arenae</name>
    <dbReference type="NCBI Taxonomy" id="2771434"/>
    <lineage>
        <taxon>Bacteria</taxon>
        <taxon>Bacillati</taxon>
        <taxon>Bacillota</taxon>
        <taxon>Bacilli</taxon>
        <taxon>Bacillales</taxon>
        <taxon>Bacillaceae</taxon>
        <taxon>Metabacillus</taxon>
    </lineage>
</organism>
<evidence type="ECO:0000259" key="1">
    <source>
        <dbReference type="Pfam" id="PF13649"/>
    </source>
</evidence>
<dbReference type="GO" id="GO:0008168">
    <property type="term" value="F:methyltransferase activity"/>
    <property type="evidence" value="ECO:0007669"/>
    <property type="project" value="UniProtKB-KW"/>
</dbReference>
<dbReference type="Pfam" id="PF13649">
    <property type="entry name" value="Methyltransf_25"/>
    <property type="match status" value="1"/>
</dbReference>
<dbReference type="EMBL" id="JACXAI010000026">
    <property type="protein sequence ID" value="MBD1382161.1"/>
    <property type="molecule type" value="Genomic_DNA"/>
</dbReference>
<proteinExistence type="predicted"/>
<gene>
    <name evidence="2" type="ORF">IC621_18220</name>
</gene>
<keyword evidence="2" id="KW-0808">Transferase</keyword>